<dbReference type="AlphaFoldDB" id="A0A839E1Q3"/>
<feature type="compositionally biased region" description="Basic and acidic residues" evidence="1">
    <location>
        <begin position="369"/>
        <end position="386"/>
    </location>
</feature>
<feature type="compositionally biased region" description="Basic and acidic residues" evidence="1">
    <location>
        <begin position="394"/>
        <end position="425"/>
    </location>
</feature>
<feature type="compositionally biased region" description="Polar residues" evidence="1">
    <location>
        <begin position="651"/>
        <end position="665"/>
    </location>
</feature>
<feature type="compositionally biased region" description="Basic and acidic residues" evidence="1">
    <location>
        <begin position="509"/>
        <end position="528"/>
    </location>
</feature>
<feature type="region of interest" description="Disordered" evidence="1">
    <location>
        <begin position="357"/>
        <end position="470"/>
    </location>
</feature>
<evidence type="ECO:0000313" key="2">
    <source>
        <dbReference type="EMBL" id="MBA8825331.1"/>
    </source>
</evidence>
<feature type="compositionally biased region" description="Polar residues" evidence="1">
    <location>
        <begin position="680"/>
        <end position="694"/>
    </location>
</feature>
<name>A0A839E1Q3_9PSEU</name>
<protein>
    <submittedName>
        <fullName evidence="2">Tetratricopeptide (TPR) repeat protein</fullName>
    </submittedName>
</protein>
<dbReference type="RefSeq" id="WP_182544531.1">
    <property type="nucleotide sequence ID" value="NZ_JACGWZ010000003.1"/>
</dbReference>
<reference evidence="2 3" key="1">
    <citation type="submission" date="2020-07" db="EMBL/GenBank/DDBJ databases">
        <title>Sequencing the genomes of 1000 actinobacteria strains.</title>
        <authorList>
            <person name="Klenk H.-P."/>
        </authorList>
    </citation>
    <scope>NUCLEOTIDE SEQUENCE [LARGE SCALE GENOMIC DNA]</scope>
    <source>
        <strain evidence="2 3">DSM 45975</strain>
    </source>
</reference>
<proteinExistence type="predicted"/>
<gene>
    <name evidence="2" type="ORF">FHX42_002682</name>
</gene>
<evidence type="ECO:0000256" key="1">
    <source>
        <dbReference type="SAM" id="MobiDB-lite"/>
    </source>
</evidence>
<evidence type="ECO:0000313" key="3">
    <source>
        <dbReference type="Proteomes" id="UP000569329"/>
    </source>
</evidence>
<feature type="region of interest" description="Disordered" evidence="1">
    <location>
        <begin position="627"/>
        <end position="694"/>
    </location>
</feature>
<keyword evidence="3" id="KW-1185">Reference proteome</keyword>
<organism evidence="2 3">
    <name type="scientific">Halosaccharopolyspora lacisalsi</name>
    <dbReference type="NCBI Taxonomy" id="1000566"/>
    <lineage>
        <taxon>Bacteria</taxon>
        <taxon>Bacillati</taxon>
        <taxon>Actinomycetota</taxon>
        <taxon>Actinomycetes</taxon>
        <taxon>Pseudonocardiales</taxon>
        <taxon>Pseudonocardiaceae</taxon>
        <taxon>Halosaccharopolyspora</taxon>
    </lineage>
</organism>
<accession>A0A839E1Q3</accession>
<dbReference type="EMBL" id="JACGWZ010000003">
    <property type="protein sequence ID" value="MBA8825331.1"/>
    <property type="molecule type" value="Genomic_DNA"/>
</dbReference>
<comment type="caution">
    <text evidence="2">The sequence shown here is derived from an EMBL/GenBank/DDBJ whole genome shotgun (WGS) entry which is preliminary data.</text>
</comment>
<dbReference type="Proteomes" id="UP000569329">
    <property type="component" value="Unassembled WGS sequence"/>
</dbReference>
<feature type="region of interest" description="Disordered" evidence="1">
    <location>
        <begin position="485"/>
        <end position="579"/>
    </location>
</feature>
<sequence length="694" mass="74460">MASVHGSGPSDSARELLESARQLRWRAPELTLMLSDRVVTESRRDGDGVLRSQAEALALFASNRLGHGVTVTERAITAMRDAEFSGDAAGVAELCVELACCARGAGSHDVALRLLRSVLERGHVDPVVRVHALIELAAALPVHRGASERAAALDEAERLCSADSELDRDTVRLLRARVGSERACHHRRHGEAEAAATAAGNGLALLERLEDPAAEGGDVQARLVLERVQALLDLGFSAEAMRTAAPVLWRPLRAPAADPAGWLRFALATRVHVPEGEYRIAMRLLNEALAGAERHGLDHLRAEVLSTLSQLHERCEDFAEALHCLRDAHAADRRWRAGVHAARLRLVEEFATGAPEMAGMAVPRQQESPSRESRGDVPPVRDEPHEASAVAPSPREEMLPDLAHEIRRAARREPEEIERSSEIEVGRQWPAEQDTAASGREQGARTSTGGYPEGRGPAPWERPSETGFEAEAPMPDVTTIMPVVAAPPLQGTGPPAHERAEQALGDVDGEARANRFEAGESAETHDSDTGGSGGGTWSPRRSLAEIRAGLQNRRSPGEGETGQYDSRHREEAETPEAVSGDDFLATHSELLQGLPAIKVGRQDSESHGENGLADLLAEALVAYRGGRHGDSGASSAVSRHAGADTDESTDATRSARYTQESTGESVAQRGRARRRHAAPESTSADSSSWTPPIH</sequence>